<dbReference type="RefSeq" id="WP_368505730.1">
    <property type="nucleotide sequence ID" value="NZ_CP162551.1"/>
</dbReference>
<dbReference type="AlphaFoldDB" id="A0AB39BYN3"/>
<reference evidence="1" key="1">
    <citation type="submission" date="2024-07" db="EMBL/GenBank/DDBJ databases">
        <title>Identification and characteristics of an arsenic-resistant bacterial isolate, which belongs to a novel species.</title>
        <authorList>
            <person name="Juszczyk A."/>
            <person name="Kowalczyk A."/>
            <person name="Was K."/>
            <person name="Kosowicz W."/>
            <person name="Budzyn A."/>
            <person name="Latowski D."/>
        </authorList>
    </citation>
    <scope>NUCLEOTIDE SEQUENCE</scope>
    <source>
        <strain evidence="1">As8PL</strain>
    </source>
</reference>
<accession>A0AB39BYN3</accession>
<dbReference type="EMBL" id="CP162551">
    <property type="protein sequence ID" value="XDI38446.1"/>
    <property type="molecule type" value="Genomic_DNA"/>
</dbReference>
<name>A0AB39BYN3_9BACI</name>
<evidence type="ECO:0000313" key="1">
    <source>
        <dbReference type="EMBL" id="XDI38446.1"/>
    </source>
</evidence>
<protein>
    <submittedName>
        <fullName evidence="1">Uncharacterized protein</fullName>
    </submittedName>
</protein>
<sequence length="43" mass="4685">MNSLSTIRGLTTEQATLVKNVAATLDTLATIIHQLHDYMKTLG</sequence>
<organism evidence="1">
    <name type="scientific">Alkalihalophilus sp. As8PL</name>
    <dbReference type="NCBI Taxonomy" id="3237103"/>
    <lineage>
        <taxon>Bacteria</taxon>
        <taxon>Bacillati</taxon>
        <taxon>Bacillota</taxon>
        <taxon>Bacilli</taxon>
        <taxon>Bacillales</taxon>
        <taxon>Bacillaceae</taxon>
        <taxon>Alkalihalophilus</taxon>
    </lineage>
</organism>
<proteinExistence type="predicted"/>
<gene>
    <name evidence="1" type="ORF">AB3N04_09100</name>
</gene>